<dbReference type="PROSITE" id="PS00109">
    <property type="entry name" value="PROTEIN_KINASE_TYR"/>
    <property type="match status" value="1"/>
</dbReference>
<proteinExistence type="inferred from homology"/>
<dbReference type="SMART" id="SM00252">
    <property type="entry name" value="SH2"/>
    <property type="match status" value="1"/>
</dbReference>
<dbReference type="PROSITE" id="PS50001">
    <property type="entry name" value="SH2"/>
    <property type="match status" value="1"/>
</dbReference>
<dbReference type="PRINTS" id="PR00401">
    <property type="entry name" value="SH2DOMAIN"/>
</dbReference>
<dbReference type="SUPFAM" id="SSF56112">
    <property type="entry name" value="Protein kinase-like (PK-like)"/>
    <property type="match status" value="1"/>
</dbReference>
<evidence type="ECO:0000256" key="8">
    <source>
        <dbReference type="ARBA" id="ARBA00022777"/>
    </source>
</evidence>
<evidence type="ECO:0000256" key="19">
    <source>
        <dbReference type="SAM" id="Coils"/>
    </source>
</evidence>
<dbReference type="PROSITE" id="PS00107">
    <property type="entry name" value="PROTEIN_KINASE_ATP"/>
    <property type="match status" value="1"/>
</dbReference>
<dbReference type="InterPro" id="IPR001452">
    <property type="entry name" value="SH3_domain"/>
</dbReference>
<feature type="compositionally biased region" description="Low complexity" evidence="20">
    <location>
        <begin position="1828"/>
        <end position="1838"/>
    </location>
</feature>
<dbReference type="InterPro" id="IPR020635">
    <property type="entry name" value="Tyr_kinase_cat_dom"/>
</dbReference>
<feature type="compositionally biased region" description="Low complexity" evidence="20">
    <location>
        <begin position="874"/>
        <end position="886"/>
    </location>
</feature>
<evidence type="ECO:0000256" key="9">
    <source>
        <dbReference type="ARBA" id="ARBA00022840"/>
    </source>
</evidence>
<dbReference type="InterPro" id="IPR011009">
    <property type="entry name" value="Kinase-like_dom_sf"/>
</dbReference>
<evidence type="ECO:0000256" key="4">
    <source>
        <dbReference type="ARBA" id="ARBA00022574"/>
    </source>
</evidence>
<evidence type="ECO:0000256" key="11">
    <source>
        <dbReference type="ARBA" id="ARBA00023006"/>
    </source>
</evidence>
<dbReference type="InterPro" id="IPR036860">
    <property type="entry name" value="SH2_dom_sf"/>
</dbReference>
<comment type="similarity">
    <text evidence="13">Belongs to the WD repeat PROPPIN family.</text>
</comment>
<evidence type="ECO:0000259" key="24">
    <source>
        <dbReference type="PROSITE" id="PS50011"/>
    </source>
</evidence>
<dbReference type="Proteomes" id="UP000035681">
    <property type="component" value="Unplaced"/>
</dbReference>
<feature type="repeat" description="WD" evidence="17">
    <location>
        <begin position="1629"/>
        <end position="1671"/>
    </location>
</feature>
<keyword evidence="11" id="KW-0072">Autophagy</keyword>
<dbReference type="SMART" id="SM00326">
    <property type="entry name" value="SH3"/>
    <property type="match status" value="1"/>
</dbReference>
<dbReference type="Gene3D" id="1.20.120.330">
    <property type="entry name" value="Nucleotidyltransferases domain 2"/>
    <property type="match status" value="1"/>
</dbReference>
<feature type="compositionally biased region" description="Low complexity" evidence="20">
    <location>
        <begin position="925"/>
        <end position="942"/>
    </location>
</feature>
<evidence type="ECO:0000256" key="14">
    <source>
        <dbReference type="ARBA" id="ARBA00051245"/>
    </source>
</evidence>
<feature type="transmembrane region" description="Helical" evidence="21">
    <location>
        <begin position="1403"/>
        <end position="1422"/>
    </location>
</feature>
<dbReference type="SUPFAM" id="SSF50044">
    <property type="entry name" value="SH3-domain"/>
    <property type="match status" value="1"/>
</dbReference>
<dbReference type="InterPro" id="IPR036028">
    <property type="entry name" value="SH3-like_dom_sf"/>
</dbReference>
<evidence type="ECO:0000259" key="23">
    <source>
        <dbReference type="PROSITE" id="PS50002"/>
    </source>
</evidence>
<feature type="domain" description="Protein kinase" evidence="24">
    <location>
        <begin position="305"/>
        <end position="561"/>
    </location>
</feature>
<keyword evidence="6" id="KW-0677">Repeat</keyword>
<keyword evidence="8" id="KW-0418">Kinase</keyword>
<evidence type="ECO:0000256" key="2">
    <source>
        <dbReference type="ARBA" id="ARBA00011903"/>
    </source>
</evidence>
<keyword evidence="25" id="KW-1185">Reference proteome</keyword>
<evidence type="ECO:0000256" key="1">
    <source>
        <dbReference type="ARBA" id="ARBA00004419"/>
    </source>
</evidence>
<dbReference type="GO" id="GO:0005524">
    <property type="term" value="F:ATP binding"/>
    <property type="evidence" value="ECO:0007669"/>
    <property type="project" value="UniProtKB-UniRule"/>
</dbReference>
<dbReference type="InterPro" id="IPR001245">
    <property type="entry name" value="Ser-Thr/Tyr_kinase_cat_dom"/>
</dbReference>
<accession>A0AAF5D9R6</accession>
<evidence type="ECO:0000256" key="6">
    <source>
        <dbReference type="ARBA" id="ARBA00022737"/>
    </source>
</evidence>
<feature type="compositionally biased region" description="Polar residues" evidence="20">
    <location>
        <begin position="1817"/>
        <end position="1827"/>
    </location>
</feature>
<feature type="compositionally biased region" description="Polar residues" evidence="20">
    <location>
        <begin position="587"/>
        <end position="627"/>
    </location>
</feature>
<feature type="compositionally biased region" description="Basic and acidic residues" evidence="20">
    <location>
        <begin position="1856"/>
        <end position="1865"/>
    </location>
</feature>
<dbReference type="WBParaSite" id="TCONS_00008339.p1">
    <property type="protein sequence ID" value="TCONS_00008339.p1"/>
    <property type="gene ID" value="XLOC_006289"/>
</dbReference>
<dbReference type="InterPro" id="IPR017441">
    <property type="entry name" value="Protein_kinase_ATP_BS"/>
</dbReference>
<dbReference type="GO" id="GO:0006914">
    <property type="term" value="P:autophagy"/>
    <property type="evidence" value="ECO:0007669"/>
    <property type="project" value="UniProtKB-KW"/>
</dbReference>
<evidence type="ECO:0000313" key="25">
    <source>
        <dbReference type="Proteomes" id="UP000035681"/>
    </source>
</evidence>
<evidence type="ECO:0000256" key="20">
    <source>
        <dbReference type="SAM" id="MobiDB-lite"/>
    </source>
</evidence>
<dbReference type="Gene3D" id="2.130.10.10">
    <property type="entry name" value="YVTN repeat-like/Quinoprotein amine dehydrogenase"/>
    <property type="match status" value="1"/>
</dbReference>
<evidence type="ECO:0000256" key="10">
    <source>
        <dbReference type="ARBA" id="ARBA00022999"/>
    </source>
</evidence>
<dbReference type="FunFam" id="3.30.505.10:FF:000004">
    <property type="entry name" value="Tyrosine-protein kinase"/>
    <property type="match status" value="1"/>
</dbReference>
<dbReference type="Pfam" id="PF21032">
    <property type="entry name" value="PROPPIN"/>
    <property type="match status" value="1"/>
</dbReference>
<name>A0AAF5D9R6_STRER</name>
<dbReference type="InterPro" id="IPR015943">
    <property type="entry name" value="WD40/YVTN_repeat-like_dom_sf"/>
</dbReference>
<dbReference type="PRINTS" id="PR00109">
    <property type="entry name" value="TYRKINASE"/>
</dbReference>
<keyword evidence="12" id="KW-0829">Tyrosine-protein kinase</keyword>
<evidence type="ECO:0000313" key="26">
    <source>
        <dbReference type="WBParaSite" id="TCONS_00008339.p1"/>
    </source>
</evidence>
<feature type="region of interest" description="Disordered" evidence="20">
    <location>
        <begin position="1817"/>
        <end position="1865"/>
    </location>
</feature>
<keyword evidence="7 18" id="KW-0547">Nucleotide-binding</keyword>
<dbReference type="Pfam" id="PF08919">
    <property type="entry name" value="F_actin_bind"/>
    <property type="match status" value="1"/>
</dbReference>
<dbReference type="Pfam" id="PF07714">
    <property type="entry name" value="PK_Tyr_Ser-Thr"/>
    <property type="match status" value="1"/>
</dbReference>
<dbReference type="SUPFAM" id="SSF50978">
    <property type="entry name" value="WD40 repeat-like"/>
    <property type="match status" value="1"/>
</dbReference>
<feature type="compositionally biased region" description="Polar residues" evidence="20">
    <location>
        <begin position="989"/>
        <end position="1003"/>
    </location>
</feature>
<dbReference type="Pfam" id="PF04420">
    <property type="entry name" value="CHD5"/>
    <property type="match status" value="1"/>
</dbReference>
<dbReference type="FunFam" id="1.10.510.10:FF:000554">
    <property type="entry name" value="Predicted protein"/>
    <property type="match status" value="1"/>
</dbReference>
<dbReference type="SMART" id="SM00219">
    <property type="entry name" value="TyrKc"/>
    <property type="match status" value="1"/>
</dbReference>
<evidence type="ECO:0000259" key="22">
    <source>
        <dbReference type="PROSITE" id="PS50001"/>
    </source>
</evidence>
<dbReference type="PROSITE" id="PS50002">
    <property type="entry name" value="SH3"/>
    <property type="match status" value="1"/>
</dbReference>
<dbReference type="CDD" id="cd11850">
    <property type="entry name" value="SH3_Abl"/>
    <property type="match status" value="1"/>
</dbReference>
<keyword evidence="10 15" id="KW-0727">SH2 domain</keyword>
<feature type="coiled-coil region" evidence="19">
    <location>
        <begin position="1348"/>
        <end position="1401"/>
    </location>
</feature>
<dbReference type="InterPro" id="IPR015015">
    <property type="entry name" value="F-actin-binding"/>
</dbReference>
<dbReference type="Gene3D" id="3.30.200.20">
    <property type="entry name" value="Phosphorylase Kinase, domain 1"/>
    <property type="match status" value="1"/>
</dbReference>
<dbReference type="CDD" id="cd09935">
    <property type="entry name" value="SH2_ABL"/>
    <property type="match status" value="1"/>
</dbReference>
<feature type="binding site" evidence="18">
    <location>
        <position position="334"/>
    </location>
    <ligand>
        <name>ATP</name>
        <dbReference type="ChEBI" id="CHEBI:30616"/>
    </ligand>
</feature>
<feature type="compositionally biased region" description="Polar residues" evidence="20">
    <location>
        <begin position="943"/>
        <end position="956"/>
    </location>
</feature>
<dbReference type="Gene3D" id="3.30.505.10">
    <property type="entry name" value="SH2 domain"/>
    <property type="match status" value="1"/>
</dbReference>
<keyword evidence="21" id="KW-0812">Transmembrane</keyword>
<sequence>MDCRRPASVDSLNIHRHHHTQSHYPNTRHQQILPTTTNTGIVHNHQKTSISPKRTTTVIGWPSRDDLINSPIGCSSIVGSESHGSFSGDNPYPSFNNMGNKSRNSIAVQQQQYHSLYVVLYDFHGVCEEQMTVREGDRVRVLSYNSTGEWCEAQLVSIKKNDKRKLNCIGWIPTSYIASVSSLEKFPWYHGKISRNDSEVLLSSGINGSFLVRESESSPGQFSITVRYDTRVYHYRINVDRNNYLYITPEAKFKTLGELVQHHSIEADGLICHLQYPAVKKQRGPTMFSLSPTRSDEWEMDRNEIVMRNQIGSGQYGDVYEGYWKTTGKTVAVKTLKEDTMPIHEFLAEAAIMKDLTHPNLVSLIGICTREAPLFIITEFMNKGNLLDYLRKIEKDSLPASVTLYMASQVASGMAYLESKNIIHRDLAARNCLIADEYVVKVADFGLARFLRGDDTYTAKEGSKFPIKWCCPGGLAYNTFSTKSDVWSFGVLLWEIATYGMAPYPGVELSNVYSLLERGFRMDEPPNCPYPLYRLMLQCWNWAPTDRPTFNELYQTIQSVLQQNTLASELERSCHFGIASSRRRGSSPMSDGVTSFNGNNNRIRHSINTESNRNEITTFRGSSNFNHGSSPSTRRSSTASGSVGHHQNSNHSNHPLPVPPPAAAKKNALKAFLQTSVSSDDSPTTTNPSVLMYELQQKSRKVAPQFDTLPKQQRIEAFLESMNQQSVGDDNESIGYEAKSDIVRATSQDSLDTIPSSANRQSELLLQLKNRLKKTNTMENITPQPIKSDNTSQFLNDKIQTQVTISPPSHFKPYVKTRKLNEIEEKINKIKGPQPPPKTFSVENNTPMEYGENELKAKIRKLRHVETNNCQNNPTISISPVSSISPIPEPPPRTETAKIRTIPTQQHNQSLQSRPYSIQGGDINTSNLRSSSTTSSCHSSSSDEVPQNMTNQSKEVSSYPPKLPPKRISLGGPLTGLNTNKKDSSSSSPKHFSTLQKPNKTSSLIERFLKSSDKKAKHNCSAESVITPQQAQETNGPGTFPKSKSTRIIGEKELNLVRQKEAEARANYKKTESEEFEAAFNNMSRAHSLREIKLNPDTSRNFLGGQNKNNIHIERENSQLQGNPIMKSKKRYSLINEKPVNNEIDMMNSINEVSKEHLADLYKKIEDCITSFKNTTDITPTIRPSTIAAAKKLLKVVDNEKNQINQLVNLNNLLLQFHLKCTIYAENISPYSKFKYNDLLKHVENINKQLNDLTKDPRDGILDDMEKSLLNDCNNSLRQVMQLMETMNDTSDELYTDNVFQINQKLSNFSLLSSFLVIIIIRYWSFILTFLKNKLSIFIPMSKEEVLLKENNEEVQSLISERNKLLIKDDFSQYMKIERKIVKLELKKKEILEKMNGISNNSYVVNICLLIVRTSFISYLMYHSYFSTIFTVPKYDFPIFYRLNNYFANYYINMDNETRIGEVHCVTFNQDLKSLLVGHERGYSIYNITTIDKIDKINECTKPEYKEVIHFERLFSSNLITLVHRNKPRHLIVCNFGKEIEVCNQPCVNSIVAVKLNRYRIVICLEETIHIHNVRDMKKIQTINDTPRNPNGIIDLSNNEPSFVAYPGDAHNGIVNIYDGNNCNSAIIIHAHDSPLAALKFNNEGTMIATSSTKGTVIRIWDVSSGDKLFEFSRGVSRCVTIYSLAFSPCSGYLAASSNTETVHIFKLVPQNEGKQNEEEQNIGTWVGYIQKQVSPYLPTQVSEVISRSKSYATATLPRSGFKNVVCMPVINKLPHLLVATTGGYLYCYHIPPEGGECSLLHQYIIGPTANVTSNNSNDSGITPITQSNSSNSVPKSNKTNDNDGEKKLSSYSGTDKQDEFPPLS</sequence>
<keyword evidence="4 17" id="KW-0853">WD repeat</keyword>
<evidence type="ECO:0000256" key="3">
    <source>
        <dbReference type="ARBA" id="ARBA00022443"/>
    </source>
</evidence>
<keyword evidence="3 16" id="KW-0728">SH3 domain</keyword>
<dbReference type="GO" id="GO:0004715">
    <property type="term" value="F:non-membrane spanning protein tyrosine kinase activity"/>
    <property type="evidence" value="ECO:0007669"/>
    <property type="project" value="UniProtKB-EC"/>
</dbReference>
<dbReference type="InterPro" id="IPR050198">
    <property type="entry name" value="Non-receptor_tyrosine_kinases"/>
</dbReference>
<dbReference type="EC" id="2.7.10.2" evidence="2"/>
<feature type="compositionally biased region" description="Basic and acidic residues" evidence="20">
    <location>
        <begin position="1839"/>
        <end position="1849"/>
    </location>
</feature>
<keyword evidence="21" id="KW-1133">Transmembrane helix</keyword>
<evidence type="ECO:0000256" key="13">
    <source>
        <dbReference type="ARBA" id="ARBA00025740"/>
    </source>
</evidence>
<dbReference type="Gene3D" id="2.30.30.40">
    <property type="entry name" value="SH3 Domains"/>
    <property type="match status" value="1"/>
</dbReference>
<evidence type="ECO:0000256" key="17">
    <source>
        <dbReference type="PROSITE-ProRule" id="PRU00221"/>
    </source>
</evidence>
<comment type="subcellular location">
    <subcellularLocation>
        <location evidence="1">Cytoplasmic vesicle</location>
        <location evidence="1">Autophagosome</location>
    </subcellularLocation>
</comment>
<dbReference type="FunFam" id="3.30.200.20:FF:000037">
    <property type="entry name" value="Tyrosine-protein kinase"/>
    <property type="match status" value="1"/>
</dbReference>
<protein>
    <recommendedName>
        <fullName evidence="2">non-specific protein-tyrosine kinase</fullName>
        <ecNumber evidence="2">2.7.10.2</ecNumber>
    </recommendedName>
</protein>
<dbReference type="InterPro" id="IPR036322">
    <property type="entry name" value="WD40_repeat_dom_sf"/>
</dbReference>
<feature type="region of interest" description="Disordered" evidence="20">
    <location>
        <begin position="581"/>
        <end position="662"/>
    </location>
</feature>
<evidence type="ECO:0000256" key="12">
    <source>
        <dbReference type="ARBA" id="ARBA00023137"/>
    </source>
</evidence>
<dbReference type="GO" id="GO:0023052">
    <property type="term" value="P:signaling"/>
    <property type="evidence" value="ECO:0007669"/>
    <property type="project" value="UniProtKB-ARBA"/>
</dbReference>
<dbReference type="SUPFAM" id="SSF55550">
    <property type="entry name" value="SH2 domain"/>
    <property type="match status" value="1"/>
</dbReference>
<dbReference type="InterPro" id="IPR008266">
    <property type="entry name" value="Tyr_kinase_AS"/>
</dbReference>
<feature type="domain" description="SH3" evidence="23">
    <location>
        <begin position="112"/>
        <end position="182"/>
    </location>
</feature>
<dbReference type="SMART" id="SM00320">
    <property type="entry name" value="WD40"/>
    <property type="match status" value="2"/>
</dbReference>
<keyword evidence="21" id="KW-0472">Membrane</keyword>
<dbReference type="AlphaFoldDB" id="A0AAF5D9R6"/>
<evidence type="ECO:0000256" key="18">
    <source>
        <dbReference type="PROSITE-ProRule" id="PRU10141"/>
    </source>
</evidence>
<feature type="compositionally biased region" description="Polar residues" evidence="20">
    <location>
        <begin position="902"/>
        <end position="916"/>
    </location>
</feature>
<dbReference type="PANTHER" id="PTHR24418">
    <property type="entry name" value="TYROSINE-PROTEIN KINASE"/>
    <property type="match status" value="1"/>
</dbReference>
<dbReference type="PROSITE" id="PS50082">
    <property type="entry name" value="WD_REPEATS_2"/>
    <property type="match status" value="1"/>
</dbReference>
<dbReference type="InterPro" id="IPR048720">
    <property type="entry name" value="PROPPIN"/>
</dbReference>
<evidence type="ECO:0000256" key="16">
    <source>
        <dbReference type="PROSITE-ProRule" id="PRU00192"/>
    </source>
</evidence>
<dbReference type="InterPro" id="IPR001680">
    <property type="entry name" value="WD40_rpt"/>
</dbReference>
<comment type="catalytic activity">
    <reaction evidence="14">
        <text>L-tyrosyl-[protein] + ATP = O-phospho-L-tyrosyl-[protein] + ADP + H(+)</text>
        <dbReference type="Rhea" id="RHEA:10596"/>
        <dbReference type="Rhea" id="RHEA-COMP:10136"/>
        <dbReference type="Rhea" id="RHEA-COMP:20101"/>
        <dbReference type="ChEBI" id="CHEBI:15378"/>
        <dbReference type="ChEBI" id="CHEBI:30616"/>
        <dbReference type="ChEBI" id="CHEBI:46858"/>
        <dbReference type="ChEBI" id="CHEBI:61978"/>
        <dbReference type="ChEBI" id="CHEBI:456216"/>
        <dbReference type="EC" id="2.7.10.2"/>
    </reaction>
</comment>
<evidence type="ECO:0000256" key="7">
    <source>
        <dbReference type="ARBA" id="ARBA00022741"/>
    </source>
</evidence>
<feature type="region of interest" description="Disordered" evidence="20">
    <location>
        <begin position="1"/>
        <end position="26"/>
    </location>
</feature>
<dbReference type="Gene3D" id="1.10.510.10">
    <property type="entry name" value="Transferase(Phosphotransferase) domain 1"/>
    <property type="match status" value="1"/>
</dbReference>
<evidence type="ECO:0000256" key="15">
    <source>
        <dbReference type="PROSITE-ProRule" id="PRU00191"/>
    </source>
</evidence>
<dbReference type="GO" id="GO:0071816">
    <property type="term" value="P:tail-anchored membrane protein insertion into ER membrane"/>
    <property type="evidence" value="ECO:0007669"/>
    <property type="project" value="InterPro"/>
</dbReference>
<feature type="region of interest" description="Disordered" evidence="20">
    <location>
        <begin position="868"/>
        <end position="1003"/>
    </location>
</feature>
<dbReference type="Pfam" id="PF00017">
    <property type="entry name" value="SH2"/>
    <property type="match status" value="1"/>
</dbReference>
<dbReference type="InterPro" id="IPR035837">
    <property type="entry name" value="ABL_SH2"/>
</dbReference>
<keyword evidence="19" id="KW-0175">Coiled coil</keyword>
<feature type="domain" description="SH2" evidence="22">
    <location>
        <begin position="188"/>
        <end position="278"/>
    </location>
</feature>
<evidence type="ECO:0000256" key="21">
    <source>
        <dbReference type="SAM" id="Phobius"/>
    </source>
</evidence>
<reference evidence="26" key="1">
    <citation type="submission" date="2024-02" db="UniProtKB">
        <authorList>
            <consortium name="WormBaseParasite"/>
        </authorList>
    </citation>
    <scope>IDENTIFICATION</scope>
</reference>
<dbReference type="InterPro" id="IPR028945">
    <property type="entry name" value="Get1"/>
</dbReference>
<dbReference type="GO" id="GO:0005776">
    <property type="term" value="C:autophagosome"/>
    <property type="evidence" value="ECO:0007669"/>
    <property type="project" value="UniProtKB-SubCell"/>
</dbReference>
<feature type="transmembrane region" description="Helical" evidence="21">
    <location>
        <begin position="1309"/>
        <end position="1331"/>
    </location>
</feature>
<dbReference type="GO" id="GO:0007154">
    <property type="term" value="P:cell communication"/>
    <property type="evidence" value="ECO:0007669"/>
    <property type="project" value="UniProtKB-ARBA"/>
</dbReference>
<organism evidence="25 26">
    <name type="scientific">Strongyloides stercoralis</name>
    <name type="common">Threadworm</name>
    <dbReference type="NCBI Taxonomy" id="6248"/>
    <lineage>
        <taxon>Eukaryota</taxon>
        <taxon>Metazoa</taxon>
        <taxon>Ecdysozoa</taxon>
        <taxon>Nematoda</taxon>
        <taxon>Chromadorea</taxon>
        <taxon>Rhabditida</taxon>
        <taxon>Tylenchina</taxon>
        <taxon>Panagrolaimomorpha</taxon>
        <taxon>Strongyloidoidea</taxon>
        <taxon>Strongyloididae</taxon>
        <taxon>Strongyloides</taxon>
    </lineage>
</organism>
<feature type="compositionally biased region" description="Low complexity" evidence="20">
    <location>
        <begin position="628"/>
        <end position="642"/>
    </location>
</feature>
<evidence type="ECO:0000256" key="5">
    <source>
        <dbReference type="ARBA" id="ARBA00022679"/>
    </source>
</evidence>
<dbReference type="PROSITE" id="PS50011">
    <property type="entry name" value="PROTEIN_KINASE_DOM"/>
    <property type="match status" value="1"/>
</dbReference>
<dbReference type="InterPro" id="IPR000980">
    <property type="entry name" value="SH2"/>
</dbReference>
<keyword evidence="9 18" id="KW-0067">ATP-binding</keyword>
<dbReference type="InterPro" id="IPR000719">
    <property type="entry name" value="Prot_kinase_dom"/>
</dbReference>
<keyword evidence="5" id="KW-0808">Transferase</keyword>